<dbReference type="Pfam" id="PF13843">
    <property type="entry name" value="DDE_Tnp_1_7"/>
    <property type="match status" value="2"/>
</dbReference>
<evidence type="ECO:0000259" key="2">
    <source>
        <dbReference type="Pfam" id="PF13843"/>
    </source>
</evidence>
<feature type="compositionally biased region" description="Polar residues" evidence="1">
    <location>
        <begin position="41"/>
        <end position="70"/>
    </location>
</feature>
<accession>A0A835L0M3</accession>
<dbReference type="PANTHER" id="PTHR47055">
    <property type="entry name" value="DDE_TNP_1_7 DOMAIN-CONTAINING PROTEIN"/>
    <property type="match status" value="1"/>
</dbReference>
<evidence type="ECO:0000313" key="4">
    <source>
        <dbReference type="Proteomes" id="UP000648187"/>
    </source>
</evidence>
<feature type="domain" description="PiggyBac transposable element-derived protein" evidence="2">
    <location>
        <begin position="194"/>
        <end position="350"/>
    </location>
</feature>
<dbReference type="Proteomes" id="UP000648187">
    <property type="component" value="Unassembled WGS sequence"/>
</dbReference>
<name>A0A835L0M3_SPOEX</name>
<proteinExistence type="predicted"/>
<sequence length="490" mass="56534">MKWSEFSGNMASKSDSSDEEDNIPLSELSKAKRTEIDDLPTTASSSAVDVPVTSCNTRQPTVQKTQKYTWQNRHTPKQYESWRDDQTPRNLQPPMYYFDLMFDIKIFEMLVHYTNIYAAQRNKTGNVSVSEMKCFIGILLFSGYVVVPRRSMYWEKSADSDYPLVYNALSRDRFNYIMSNLHSCDNTQIRFGLGGSVILQFADVLQSNHPSMHFHLYFDNFFTSIPLLHELSNRGLKATGTIRENRTSKCPLPSNAFFKKTERGAFQFKSSRPSSILVCKRNDNSVVTVTSNVESVEPLQKAKLKKYNENMGGVDRCNQNIGLYRTSIRGKKWYFPLFCHCLDMALHNAWQLYKHNGGQYDHLNFRRMVARGLLETYKKSEKRGPCPSPRNHKEASRYDRIDHLIEYKDTQLTCKVCKKKTNFICKKCNTNYSGLIPPQLRTSALVRSALFGKQSSNHTVRFLLTKNPLSTALIRIVQFQNGCRIHPRCP</sequence>
<reference evidence="3" key="1">
    <citation type="submission" date="2020-08" db="EMBL/GenBank/DDBJ databases">
        <title>Spodoptera exigua strain:BAW_Kor-Di-RS1 Genome sequencing and assembly.</title>
        <authorList>
            <person name="Kim J."/>
            <person name="Nam H.Y."/>
            <person name="Kwon M."/>
            <person name="Choi J.H."/>
            <person name="Cho S.R."/>
            <person name="Kim G.-H."/>
        </authorList>
    </citation>
    <scope>NUCLEOTIDE SEQUENCE</scope>
    <source>
        <strain evidence="3">BAW_Kor-Di-RS1</strain>
        <tissue evidence="3">Whole-body</tissue>
    </source>
</reference>
<dbReference type="InterPro" id="IPR052638">
    <property type="entry name" value="PiggyBac_TE-derived"/>
</dbReference>
<dbReference type="InterPro" id="IPR029526">
    <property type="entry name" value="PGBD"/>
</dbReference>
<evidence type="ECO:0000313" key="3">
    <source>
        <dbReference type="EMBL" id="KAF9410069.1"/>
    </source>
</evidence>
<feature type="region of interest" description="Disordered" evidence="1">
    <location>
        <begin position="1"/>
        <end position="70"/>
    </location>
</feature>
<keyword evidence="4" id="KW-1185">Reference proteome</keyword>
<evidence type="ECO:0000256" key="1">
    <source>
        <dbReference type="SAM" id="MobiDB-lite"/>
    </source>
</evidence>
<organism evidence="3 4">
    <name type="scientific">Spodoptera exigua</name>
    <name type="common">Beet armyworm</name>
    <name type="synonym">Noctua fulgens</name>
    <dbReference type="NCBI Taxonomy" id="7107"/>
    <lineage>
        <taxon>Eukaryota</taxon>
        <taxon>Metazoa</taxon>
        <taxon>Ecdysozoa</taxon>
        <taxon>Arthropoda</taxon>
        <taxon>Hexapoda</taxon>
        <taxon>Insecta</taxon>
        <taxon>Pterygota</taxon>
        <taxon>Neoptera</taxon>
        <taxon>Endopterygota</taxon>
        <taxon>Lepidoptera</taxon>
        <taxon>Glossata</taxon>
        <taxon>Ditrysia</taxon>
        <taxon>Noctuoidea</taxon>
        <taxon>Noctuidae</taxon>
        <taxon>Amphipyrinae</taxon>
        <taxon>Spodoptera</taxon>
    </lineage>
</organism>
<dbReference type="EMBL" id="JACKWZ010000279">
    <property type="protein sequence ID" value="KAF9410069.1"/>
    <property type="molecule type" value="Genomic_DNA"/>
</dbReference>
<feature type="compositionally biased region" description="Polar residues" evidence="1">
    <location>
        <begin position="1"/>
        <end position="14"/>
    </location>
</feature>
<feature type="domain" description="PiggyBac transposable element-derived protein" evidence="2">
    <location>
        <begin position="94"/>
        <end position="187"/>
    </location>
</feature>
<dbReference type="PANTHER" id="PTHR47055:SF2">
    <property type="entry name" value="PIGGYBAC TRANSPOSABLE ELEMENT-DERIVED PROTEIN 2-RELATED"/>
    <property type="match status" value="1"/>
</dbReference>
<comment type="caution">
    <text evidence="3">The sequence shown here is derived from an EMBL/GenBank/DDBJ whole genome shotgun (WGS) entry which is preliminary data.</text>
</comment>
<gene>
    <name evidence="3" type="ORF">HW555_010731</name>
</gene>
<dbReference type="AlphaFoldDB" id="A0A835L0M3"/>
<dbReference type="GO" id="GO:0043565">
    <property type="term" value="F:sequence-specific DNA binding"/>
    <property type="evidence" value="ECO:0007669"/>
    <property type="project" value="TreeGrafter"/>
</dbReference>
<protein>
    <recommendedName>
        <fullName evidence="2">PiggyBac transposable element-derived protein domain-containing protein</fullName>
    </recommendedName>
</protein>